<feature type="non-terminal residue" evidence="1">
    <location>
        <position position="1"/>
    </location>
</feature>
<gene>
    <name evidence="1" type="ORF">S12H4_22152</name>
</gene>
<dbReference type="AlphaFoldDB" id="X1S3T8"/>
<protein>
    <submittedName>
        <fullName evidence="1">Uncharacterized protein</fullName>
    </submittedName>
</protein>
<reference evidence="1" key="1">
    <citation type="journal article" date="2014" name="Front. Microbiol.">
        <title>High frequency of phylogenetically diverse reductive dehalogenase-homologous genes in deep subseafloor sedimentary metagenomes.</title>
        <authorList>
            <person name="Kawai M."/>
            <person name="Futagami T."/>
            <person name="Toyoda A."/>
            <person name="Takaki Y."/>
            <person name="Nishi S."/>
            <person name="Hori S."/>
            <person name="Arai W."/>
            <person name="Tsubouchi T."/>
            <person name="Morono Y."/>
            <person name="Uchiyama I."/>
            <person name="Ito T."/>
            <person name="Fujiyama A."/>
            <person name="Inagaki F."/>
            <person name="Takami H."/>
        </authorList>
    </citation>
    <scope>NUCLEOTIDE SEQUENCE</scope>
    <source>
        <strain evidence="1">Expedition CK06-06</strain>
    </source>
</reference>
<evidence type="ECO:0000313" key="1">
    <source>
        <dbReference type="EMBL" id="GAI73836.1"/>
    </source>
</evidence>
<comment type="caution">
    <text evidence="1">The sequence shown here is derived from an EMBL/GenBank/DDBJ whole genome shotgun (WGS) entry which is preliminary data.</text>
</comment>
<organism evidence="1">
    <name type="scientific">marine sediment metagenome</name>
    <dbReference type="NCBI Taxonomy" id="412755"/>
    <lineage>
        <taxon>unclassified sequences</taxon>
        <taxon>metagenomes</taxon>
        <taxon>ecological metagenomes</taxon>
    </lineage>
</organism>
<dbReference type="EMBL" id="BARW01011501">
    <property type="protein sequence ID" value="GAI73836.1"/>
    <property type="molecule type" value="Genomic_DNA"/>
</dbReference>
<feature type="non-terminal residue" evidence="1">
    <location>
        <position position="241"/>
    </location>
</feature>
<sequence>DIFTEYLANVITIVGAPPEEADIKDFDFKLTKGTYDIGAQVPFTAPYDYKGVAQDGQLTISIGTGIAPTFNPVHTYSPLPVSFDAAADWETRGLEGNITLPELEAGQMYSVRAKLETLVKRTQETDTDWSAFDITPGPPTSDIQNFDFRAQPGTYGLGASVPFDAPYEYKGKAQGGWLTISLGTGVSPSFFTKHTFPKLPVTFDETIDWAPGLLTGTLTLPTTLELGQTYSVRAKLETDDG</sequence>
<proteinExistence type="predicted"/>
<accession>X1S3T8</accession>
<name>X1S3T8_9ZZZZ</name>